<feature type="signal peptide" evidence="1">
    <location>
        <begin position="1"/>
        <end position="32"/>
    </location>
</feature>
<feature type="chain" id="PRO_5046118443" evidence="1">
    <location>
        <begin position="33"/>
        <end position="438"/>
    </location>
</feature>
<keyword evidence="1" id="KW-0732">Signal</keyword>
<dbReference type="Proteomes" id="UP001185899">
    <property type="component" value="Unassembled WGS sequence"/>
</dbReference>
<comment type="caution">
    <text evidence="2">The sequence shown here is derived from an EMBL/GenBank/DDBJ whole genome shotgun (WGS) entry which is preliminary data.</text>
</comment>
<gene>
    <name evidence="2" type="ORF">R3P95_05995</name>
</gene>
<evidence type="ECO:0000313" key="3">
    <source>
        <dbReference type="Proteomes" id="UP001185899"/>
    </source>
</evidence>
<dbReference type="SUPFAM" id="SSF50998">
    <property type="entry name" value="Quinoprotein alcohol dehydrogenase-like"/>
    <property type="match status" value="1"/>
</dbReference>
<dbReference type="RefSeq" id="WP_317547664.1">
    <property type="nucleotide sequence ID" value="NZ_JAWLKE010000002.1"/>
</dbReference>
<reference evidence="2 3" key="1">
    <citation type="submission" date="2023-10" db="EMBL/GenBank/DDBJ databases">
        <title>Development of a sustainable strategy for remediation of hydrocarbon-contaminated territories based on the waste exchange concept.</title>
        <authorList>
            <person name="Krivoruchko A."/>
        </authorList>
    </citation>
    <scope>NUCLEOTIDE SEQUENCE [LARGE SCALE GENOMIC DNA]</scope>
    <source>
        <strain evidence="2 3">IEGM 1322</strain>
    </source>
</reference>
<dbReference type="InterPro" id="IPR015943">
    <property type="entry name" value="WD40/YVTN_repeat-like_dom_sf"/>
</dbReference>
<evidence type="ECO:0000256" key="1">
    <source>
        <dbReference type="SAM" id="SignalP"/>
    </source>
</evidence>
<dbReference type="Gene3D" id="2.130.10.10">
    <property type="entry name" value="YVTN repeat-like/Quinoprotein amine dehydrogenase"/>
    <property type="match status" value="1"/>
</dbReference>
<sequence length="438" mass="46543">MNPYRRLAVTAAVAFVSVGAAVALVATGPHDAEPFAAQTPTSPGAVWTLDAADVLGNPFATFDDPVGGRFGEVEGGVIDADDILVAKAGLINQETDEFEQSQLIGFDAATGLVRWKTPADGIESCSSHVLDTLLLCRSTDQIVTIDSATGTATRHDTDWNIFSVGTDGEDLYVVEGENDGYTVRIHRGTIDDPDASWSLTLDDTWVDPYNSREILAFAGNAGVARFSSGTALFDSRSGDITDNISSPDCARDQFDRGDQIYVLAGRRCSDLFEFRTDLVDSTGRVVATTDEEVYQRTTVDAANDPDDPVVLGSSAFDPTTGQKLWTSDDAGTWGDIAIVGDVVLGIGPLARNLFTGDPAWGPDVESLPFMPTAVREGLAYVADSREILAIEPETGARLETIAIEDLLGNTGGRSERVALLATGGGVVAVNEKRMNLLR</sequence>
<name>A0ABU4AV23_9NOCA</name>
<protein>
    <submittedName>
        <fullName evidence="2">PQQ-binding-like beta-propeller repeat protein</fullName>
    </submittedName>
</protein>
<accession>A0ABU4AV23</accession>
<dbReference type="InterPro" id="IPR011047">
    <property type="entry name" value="Quinoprotein_ADH-like_sf"/>
</dbReference>
<dbReference type="EMBL" id="JAWLKE010000002">
    <property type="protein sequence ID" value="MDV6230095.1"/>
    <property type="molecule type" value="Genomic_DNA"/>
</dbReference>
<organism evidence="2 3">
    <name type="scientific">Rhodococcus cercidiphylli</name>
    <dbReference type="NCBI Taxonomy" id="489916"/>
    <lineage>
        <taxon>Bacteria</taxon>
        <taxon>Bacillati</taxon>
        <taxon>Actinomycetota</taxon>
        <taxon>Actinomycetes</taxon>
        <taxon>Mycobacteriales</taxon>
        <taxon>Nocardiaceae</taxon>
        <taxon>Rhodococcus</taxon>
    </lineage>
</organism>
<proteinExistence type="predicted"/>
<evidence type="ECO:0000313" key="2">
    <source>
        <dbReference type="EMBL" id="MDV6230095.1"/>
    </source>
</evidence>
<keyword evidence="3" id="KW-1185">Reference proteome</keyword>